<dbReference type="GO" id="GO:0005743">
    <property type="term" value="C:mitochondrial inner membrane"/>
    <property type="evidence" value="ECO:0007669"/>
    <property type="project" value="UniProtKB-SubCell"/>
</dbReference>
<accession>A0A0C2J5Z5</accession>
<sequence length="337" mass="37544">MTLFSLCRQLKCSVEPEQNNSPDYSCVFGSTKYYGLCGLAGVLSCGLTHTLVVPLDVVKCRVQTNPNKYRGLIKGLSISVKEEGLRALGRGWAPTLIGYSMQGLGKFGLYEVFKNVYAKMLGEENSYVYRTVLYMAASASAEFFADIMLCPMEAVKVRMQTQPGFADTMRKGGWSVTLGLPKIYCEEGLFGFFKGLSPLWARQVPYTIMKFVSFERILEFMYSRIVCKPRDSCSKLDQLTVTFVSGYMAGVLCAVVSHPADVIVSKLNKQKGSSAIEVAKSLGLKGVWAGLMTRILMVGTLTAMQWFIYDAFKVYFRLPRPPPPVMPESLRIKEKVQ</sequence>
<keyword evidence="7" id="KW-0809">Transit peptide</keyword>
<dbReference type="InterPro" id="IPR023395">
    <property type="entry name" value="MCP_dom_sf"/>
</dbReference>
<dbReference type="GO" id="GO:0005315">
    <property type="term" value="F:phosphate transmembrane transporter activity"/>
    <property type="evidence" value="ECO:0007669"/>
    <property type="project" value="InterPro"/>
</dbReference>
<keyword evidence="4 11" id="KW-0812">Transmembrane</keyword>
<dbReference type="Pfam" id="PF00153">
    <property type="entry name" value="Mito_carr"/>
    <property type="match status" value="3"/>
</dbReference>
<keyword evidence="3 12" id="KW-0813">Transport</keyword>
<keyword evidence="10 11" id="KW-0472">Membrane</keyword>
<feature type="repeat" description="Solcar" evidence="11">
    <location>
        <begin position="129"/>
        <end position="220"/>
    </location>
</feature>
<dbReference type="PROSITE" id="PS50920">
    <property type="entry name" value="SOLCAR"/>
    <property type="match status" value="3"/>
</dbReference>
<feature type="repeat" description="Solcar" evidence="11">
    <location>
        <begin position="32"/>
        <end position="116"/>
    </location>
</feature>
<evidence type="ECO:0000256" key="10">
    <source>
        <dbReference type="ARBA" id="ARBA00023136"/>
    </source>
</evidence>
<evidence type="ECO:0000256" key="7">
    <source>
        <dbReference type="ARBA" id="ARBA00022946"/>
    </source>
</evidence>
<dbReference type="EMBL" id="JWZT01004207">
    <property type="protein sequence ID" value="KII64578.1"/>
    <property type="molecule type" value="Genomic_DNA"/>
</dbReference>
<evidence type="ECO:0000313" key="13">
    <source>
        <dbReference type="EMBL" id="KII64578.1"/>
    </source>
</evidence>
<evidence type="ECO:0000256" key="11">
    <source>
        <dbReference type="PROSITE-ProRule" id="PRU00282"/>
    </source>
</evidence>
<feature type="repeat" description="Solcar" evidence="11">
    <location>
        <begin position="237"/>
        <end position="315"/>
    </location>
</feature>
<keyword evidence="5" id="KW-0677">Repeat</keyword>
<evidence type="ECO:0000313" key="14">
    <source>
        <dbReference type="Proteomes" id="UP000031668"/>
    </source>
</evidence>
<evidence type="ECO:0000256" key="9">
    <source>
        <dbReference type="ARBA" id="ARBA00023128"/>
    </source>
</evidence>
<gene>
    <name evidence="13" type="ORF">RF11_06335</name>
</gene>
<evidence type="ECO:0000256" key="5">
    <source>
        <dbReference type="ARBA" id="ARBA00022737"/>
    </source>
</evidence>
<keyword evidence="6" id="KW-0999">Mitochondrion inner membrane</keyword>
<keyword evidence="8" id="KW-1133">Transmembrane helix</keyword>
<comment type="caution">
    <text evidence="13">The sequence shown here is derived from an EMBL/GenBank/DDBJ whole genome shotgun (WGS) entry which is preliminary data.</text>
</comment>
<keyword evidence="9" id="KW-0496">Mitochondrion</keyword>
<comment type="subcellular location">
    <subcellularLocation>
        <location evidence="1">Mitochondrion inner membrane</location>
        <topology evidence="1">Multi-pass membrane protein</topology>
    </subcellularLocation>
</comment>
<dbReference type="GO" id="GO:1990547">
    <property type="term" value="P:mitochondrial phosphate ion transmembrane transport"/>
    <property type="evidence" value="ECO:0007669"/>
    <property type="project" value="InterPro"/>
</dbReference>
<evidence type="ECO:0000256" key="8">
    <source>
        <dbReference type="ARBA" id="ARBA00022989"/>
    </source>
</evidence>
<evidence type="ECO:0000256" key="12">
    <source>
        <dbReference type="RuleBase" id="RU000488"/>
    </source>
</evidence>
<dbReference type="PANTHER" id="PTHR45671:SF10">
    <property type="entry name" value="SOLUTE CARRIER FAMILY 25 MEMBER 3"/>
    <property type="match status" value="1"/>
</dbReference>
<evidence type="ECO:0000256" key="1">
    <source>
        <dbReference type="ARBA" id="ARBA00004448"/>
    </source>
</evidence>
<comment type="similarity">
    <text evidence="2 12">Belongs to the mitochondrial carrier (TC 2.A.29) family.</text>
</comment>
<organism evidence="13 14">
    <name type="scientific">Thelohanellus kitauei</name>
    <name type="common">Myxosporean</name>
    <dbReference type="NCBI Taxonomy" id="669202"/>
    <lineage>
        <taxon>Eukaryota</taxon>
        <taxon>Metazoa</taxon>
        <taxon>Cnidaria</taxon>
        <taxon>Myxozoa</taxon>
        <taxon>Myxosporea</taxon>
        <taxon>Bivalvulida</taxon>
        <taxon>Platysporina</taxon>
        <taxon>Myxobolidae</taxon>
        <taxon>Thelohanellus</taxon>
    </lineage>
</organism>
<reference evidence="13 14" key="1">
    <citation type="journal article" date="2014" name="Genome Biol. Evol.">
        <title>The genome of the myxosporean Thelohanellus kitauei shows adaptations to nutrient acquisition within its fish host.</title>
        <authorList>
            <person name="Yang Y."/>
            <person name="Xiong J."/>
            <person name="Zhou Z."/>
            <person name="Huo F."/>
            <person name="Miao W."/>
            <person name="Ran C."/>
            <person name="Liu Y."/>
            <person name="Zhang J."/>
            <person name="Feng J."/>
            <person name="Wang M."/>
            <person name="Wang M."/>
            <person name="Wang L."/>
            <person name="Yao B."/>
        </authorList>
    </citation>
    <scope>NUCLEOTIDE SEQUENCE [LARGE SCALE GENOMIC DNA]</scope>
    <source>
        <strain evidence="13">Wuqing</strain>
    </source>
</reference>
<dbReference type="PANTHER" id="PTHR45671">
    <property type="entry name" value="SOLUTE CARRIER FAMILY 25 (MITOCHONDRIAL CARRIER PHOSPHATE CARRIER), MEMBER 3, LIKE-RELATED-RELATED"/>
    <property type="match status" value="1"/>
</dbReference>
<dbReference type="InterPro" id="IPR044677">
    <property type="entry name" value="SLC25A3/Pic2/Mir1-like"/>
</dbReference>
<dbReference type="SUPFAM" id="SSF103506">
    <property type="entry name" value="Mitochondrial carrier"/>
    <property type="match status" value="1"/>
</dbReference>
<dbReference type="AlphaFoldDB" id="A0A0C2J5Z5"/>
<dbReference type="Gene3D" id="1.50.40.10">
    <property type="entry name" value="Mitochondrial carrier domain"/>
    <property type="match status" value="1"/>
</dbReference>
<dbReference type="InterPro" id="IPR018108">
    <property type="entry name" value="MCP_transmembrane"/>
</dbReference>
<evidence type="ECO:0000256" key="2">
    <source>
        <dbReference type="ARBA" id="ARBA00006375"/>
    </source>
</evidence>
<evidence type="ECO:0000256" key="6">
    <source>
        <dbReference type="ARBA" id="ARBA00022792"/>
    </source>
</evidence>
<evidence type="ECO:0000256" key="3">
    <source>
        <dbReference type="ARBA" id="ARBA00022448"/>
    </source>
</evidence>
<dbReference type="FunFam" id="1.50.40.10:FF:000005">
    <property type="entry name" value="Mitochondrial phosphate carrier protein 2"/>
    <property type="match status" value="1"/>
</dbReference>
<proteinExistence type="inferred from homology"/>
<dbReference type="OMA" id="YKGAIWL"/>
<protein>
    <submittedName>
        <fullName evidence="13">Phosphate carrier protein, mitochondrial</fullName>
    </submittedName>
</protein>
<dbReference type="OrthoDB" id="427452at2759"/>
<dbReference type="Proteomes" id="UP000031668">
    <property type="component" value="Unassembled WGS sequence"/>
</dbReference>
<keyword evidence="14" id="KW-1185">Reference proteome</keyword>
<evidence type="ECO:0000256" key="4">
    <source>
        <dbReference type="ARBA" id="ARBA00022692"/>
    </source>
</evidence>
<name>A0A0C2J5Z5_THEKT</name>